<keyword evidence="6 8" id="KW-0315">Glutamine amidotransferase</keyword>
<dbReference type="GO" id="GO:0005524">
    <property type="term" value="F:ATP binding"/>
    <property type="evidence" value="ECO:0007669"/>
    <property type="project" value="UniProtKB-KW"/>
</dbReference>
<dbReference type="PANTHER" id="PTHR43284:SF1">
    <property type="entry name" value="ASPARAGINE SYNTHETASE"/>
    <property type="match status" value="1"/>
</dbReference>
<dbReference type="InterPro" id="IPR033738">
    <property type="entry name" value="AsnB_N"/>
</dbReference>
<dbReference type="SUPFAM" id="SSF52402">
    <property type="entry name" value="Adenine nucleotide alpha hydrolases-like"/>
    <property type="match status" value="1"/>
</dbReference>
<feature type="binding site" evidence="9">
    <location>
        <position position="105"/>
    </location>
    <ligand>
        <name>L-glutamine</name>
        <dbReference type="ChEBI" id="CHEBI:58359"/>
    </ligand>
</feature>
<dbReference type="AlphaFoldDB" id="A0A5C7A9J6"/>
<comment type="similarity">
    <text evidence="2">Belongs to the asparagine synthetase family.</text>
</comment>
<evidence type="ECO:0000313" key="12">
    <source>
        <dbReference type="EMBL" id="TXE04832.1"/>
    </source>
</evidence>
<sequence length="634" mass="72737">MCGINGVVTKTHQNQNQIVSMLNTMNNLIYHRGPDDDGLFFEDNDQFSVGMGMRRLSIIDLVAGKQPIYSDDGQIVIVFNGEIYNYKTIKAKLEDEGVGFSTFSDTEVILKAYEKYGPSSFEWLDGMYGFSIYDKNINKLFIARDFFGEKPLYYTHTNDKFLWASELKSIIKTIDFTPNISKKGLNLYFRLTYIPAPHTIYEDIFKLEANHYLEYDLATHTTTLHKINAEPKPKVTTIPFENAKIKTKDLVYSSVESRSIADVGLGTFLSGGVDSSIISLCLAQSSEKKIDTFSIGFKKASYDETDKSRVVAKMINSNHHEFIIDEEDLKNNIHDILINFDEPFSDTAALPTHLLSEKTREHVKVALTGDGGDEVFGGYNKYYIGKMNKRYTSVIPKGLHSKISGVSNKFLIDKDDSRGRKFQINKLLNAIDYEGDFYWDIISLANTSSQLSEIMSPDYFEANIFEEYKAVLNKQKIETLTDFRLVDKVLSLEGGMLAKVDRTSMMTSLECRAPFLNKDLWEFANTLPESYLMKGWNKKYILKEAFRNQFPQDFLEKGKSGFGSPTGDWLRQSLRKELESYIEPTLLKSQGIFNVQVITKLVNDHLDSKKDSTFRVWSYFCFQKWYTYTFLKEK</sequence>
<dbReference type="Pfam" id="PF13537">
    <property type="entry name" value="GATase_7"/>
    <property type="match status" value="1"/>
</dbReference>
<dbReference type="InterPro" id="IPR006426">
    <property type="entry name" value="Asn_synth_AEB"/>
</dbReference>
<dbReference type="InterPro" id="IPR001962">
    <property type="entry name" value="Asn_synthase"/>
</dbReference>
<dbReference type="Proteomes" id="UP000321734">
    <property type="component" value="Unassembled WGS sequence"/>
</dbReference>
<dbReference type="SUPFAM" id="SSF56235">
    <property type="entry name" value="N-terminal nucleophile aminohydrolases (Ntn hydrolases)"/>
    <property type="match status" value="1"/>
</dbReference>
<feature type="binding site" evidence="9">
    <location>
        <position position="295"/>
    </location>
    <ligand>
        <name>ATP</name>
        <dbReference type="ChEBI" id="CHEBI:30616"/>
    </ligand>
</feature>
<dbReference type="GO" id="GO:0006529">
    <property type="term" value="P:asparagine biosynthetic process"/>
    <property type="evidence" value="ECO:0007669"/>
    <property type="project" value="UniProtKB-KW"/>
</dbReference>
<dbReference type="Gene3D" id="3.60.20.10">
    <property type="entry name" value="Glutamine Phosphoribosylpyrophosphate, subunit 1, domain 1"/>
    <property type="match status" value="1"/>
</dbReference>
<keyword evidence="12" id="KW-0436">Ligase</keyword>
<evidence type="ECO:0000256" key="7">
    <source>
        <dbReference type="ARBA" id="ARBA00048741"/>
    </source>
</evidence>
<dbReference type="CDD" id="cd01991">
    <property type="entry name" value="Asn_synthase_B_C"/>
    <property type="match status" value="1"/>
</dbReference>
<dbReference type="PANTHER" id="PTHR43284">
    <property type="entry name" value="ASPARAGINE SYNTHETASE (GLUTAMINE-HYDROLYZING)"/>
    <property type="match status" value="1"/>
</dbReference>
<dbReference type="InterPro" id="IPR051786">
    <property type="entry name" value="ASN_synthetase/amidase"/>
</dbReference>
<proteinExistence type="inferred from homology"/>
<evidence type="ECO:0000256" key="5">
    <source>
        <dbReference type="ARBA" id="ARBA00022840"/>
    </source>
</evidence>
<comment type="catalytic activity">
    <reaction evidence="7">
        <text>L-aspartate + L-glutamine + ATP + H2O = L-asparagine + L-glutamate + AMP + diphosphate + H(+)</text>
        <dbReference type="Rhea" id="RHEA:12228"/>
        <dbReference type="ChEBI" id="CHEBI:15377"/>
        <dbReference type="ChEBI" id="CHEBI:15378"/>
        <dbReference type="ChEBI" id="CHEBI:29985"/>
        <dbReference type="ChEBI" id="CHEBI:29991"/>
        <dbReference type="ChEBI" id="CHEBI:30616"/>
        <dbReference type="ChEBI" id="CHEBI:33019"/>
        <dbReference type="ChEBI" id="CHEBI:58048"/>
        <dbReference type="ChEBI" id="CHEBI:58359"/>
        <dbReference type="ChEBI" id="CHEBI:456215"/>
        <dbReference type="EC" id="6.3.5.4"/>
    </reaction>
</comment>
<keyword evidence="13" id="KW-1185">Reference proteome</keyword>
<dbReference type="GO" id="GO:0005829">
    <property type="term" value="C:cytosol"/>
    <property type="evidence" value="ECO:0007669"/>
    <property type="project" value="TreeGrafter"/>
</dbReference>
<gene>
    <name evidence="12" type="primary">asnB</name>
    <name evidence="12" type="ORF">ES711_15965</name>
</gene>
<keyword evidence="5 9" id="KW-0067">ATP-binding</keyword>
<comment type="pathway">
    <text evidence="1">Amino-acid biosynthesis; L-asparagine biosynthesis; L-asparagine from L-aspartate (L-Gln route): step 1/1.</text>
</comment>
<evidence type="ECO:0000256" key="9">
    <source>
        <dbReference type="PIRSR" id="PIRSR001589-2"/>
    </source>
</evidence>
<dbReference type="PIRSF" id="PIRSF001589">
    <property type="entry name" value="Asn_synthetase_glu-h"/>
    <property type="match status" value="1"/>
</dbReference>
<dbReference type="CDD" id="cd00712">
    <property type="entry name" value="AsnB"/>
    <property type="match status" value="1"/>
</dbReference>
<feature type="site" description="Important for beta-aspartyl-AMP intermediate formation" evidence="10">
    <location>
        <position position="370"/>
    </location>
</feature>
<accession>A0A5C7A9J6</accession>
<dbReference type="PROSITE" id="PS51278">
    <property type="entry name" value="GATASE_TYPE_2"/>
    <property type="match status" value="1"/>
</dbReference>
<evidence type="ECO:0000313" key="13">
    <source>
        <dbReference type="Proteomes" id="UP000321734"/>
    </source>
</evidence>
<evidence type="ECO:0000256" key="6">
    <source>
        <dbReference type="ARBA" id="ARBA00022962"/>
    </source>
</evidence>
<dbReference type="Pfam" id="PF00733">
    <property type="entry name" value="Asn_synthase"/>
    <property type="match status" value="1"/>
</dbReference>
<evidence type="ECO:0000256" key="4">
    <source>
        <dbReference type="ARBA" id="ARBA00022741"/>
    </source>
</evidence>
<dbReference type="InterPro" id="IPR014729">
    <property type="entry name" value="Rossmann-like_a/b/a_fold"/>
</dbReference>
<dbReference type="GO" id="GO:0004066">
    <property type="term" value="F:asparagine synthase (glutamine-hydrolyzing) activity"/>
    <property type="evidence" value="ECO:0007669"/>
    <property type="project" value="UniProtKB-EC"/>
</dbReference>
<keyword evidence="4 9" id="KW-0547">Nucleotide-binding</keyword>
<dbReference type="RefSeq" id="WP_146894309.1">
    <property type="nucleotide sequence ID" value="NZ_VORX01000012.1"/>
</dbReference>
<keyword evidence="8" id="KW-0028">Amino-acid biosynthesis</keyword>
<evidence type="ECO:0000256" key="2">
    <source>
        <dbReference type="ARBA" id="ARBA00005752"/>
    </source>
</evidence>
<feature type="active site" description="For GATase activity" evidence="8">
    <location>
        <position position="2"/>
    </location>
</feature>
<keyword evidence="8" id="KW-0061">Asparagine biosynthesis</keyword>
<feature type="domain" description="Glutamine amidotransferase type-2" evidence="11">
    <location>
        <begin position="2"/>
        <end position="218"/>
    </location>
</feature>
<organism evidence="12 13">
    <name type="scientific">Gelidibacter salicanalis</name>
    <dbReference type="NCBI Taxonomy" id="291193"/>
    <lineage>
        <taxon>Bacteria</taxon>
        <taxon>Pseudomonadati</taxon>
        <taxon>Bacteroidota</taxon>
        <taxon>Flavobacteriia</taxon>
        <taxon>Flavobacteriales</taxon>
        <taxon>Flavobacteriaceae</taxon>
        <taxon>Gelidibacter</taxon>
    </lineage>
</organism>
<dbReference type="EC" id="6.3.5.4" evidence="3"/>
<evidence type="ECO:0000256" key="10">
    <source>
        <dbReference type="PIRSR" id="PIRSR001589-3"/>
    </source>
</evidence>
<comment type="caution">
    <text evidence="12">The sequence shown here is derived from an EMBL/GenBank/DDBJ whole genome shotgun (WGS) entry which is preliminary data.</text>
</comment>
<evidence type="ECO:0000256" key="3">
    <source>
        <dbReference type="ARBA" id="ARBA00012737"/>
    </source>
</evidence>
<evidence type="ECO:0000256" key="8">
    <source>
        <dbReference type="PIRSR" id="PIRSR001589-1"/>
    </source>
</evidence>
<dbReference type="Gene3D" id="3.40.50.620">
    <property type="entry name" value="HUPs"/>
    <property type="match status" value="1"/>
</dbReference>
<dbReference type="OrthoDB" id="9763290at2"/>
<name>A0A5C7A9J6_9FLAO</name>
<dbReference type="InterPro" id="IPR017932">
    <property type="entry name" value="GATase_2_dom"/>
</dbReference>
<reference evidence="12 13" key="1">
    <citation type="submission" date="2019-08" db="EMBL/GenBank/DDBJ databases">
        <title>Genome sequence of Gelidibacter salicanalis IC162T.</title>
        <authorList>
            <person name="Bowman J.P."/>
        </authorList>
    </citation>
    <scope>NUCLEOTIDE SEQUENCE [LARGE SCALE GENOMIC DNA]</scope>
    <source>
        <strain evidence="12 13">IC162</strain>
    </source>
</reference>
<dbReference type="InterPro" id="IPR029055">
    <property type="entry name" value="Ntn_hydrolases_N"/>
</dbReference>
<evidence type="ECO:0000259" key="11">
    <source>
        <dbReference type="PROSITE" id="PS51278"/>
    </source>
</evidence>
<dbReference type="EMBL" id="VORX01000012">
    <property type="protein sequence ID" value="TXE04832.1"/>
    <property type="molecule type" value="Genomic_DNA"/>
</dbReference>
<evidence type="ECO:0000256" key="1">
    <source>
        <dbReference type="ARBA" id="ARBA00005187"/>
    </source>
</evidence>
<protein>
    <recommendedName>
        <fullName evidence="3">asparagine synthase (glutamine-hydrolyzing)</fullName>
        <ecNumber evidence="3">6.3.5.4</ecNumber>
    </recommendedName>
</protein>
<dbReference type="NCBIfam" id="TIGR01536">
    <property type="entry name" value="asn_synth_AEB"/>
    <property type="match status" value="1"/>
</dbReference>